<sequence length="259" mass="29309">MAIAVLTPTASKVAPESVKDLINPNESSQQQSTYKESPTFKESYDTIANWQFASGMQAIKIVNHNQSQLKTTDWKYDHIDYAKLDHLNRARLATAYLDHSNLGRSAGRPAQNWSPAGWHNQPVTVSGKRVYPQNRGHLIAYTLTFNLNEDGKQESGAEGSSDNPKNLATQTAFSNQEPMQVYEEQVRNALERHEKVIYRVQPVYSGNELMPRGYWVQALSTDKKVNFNAYIWNVQPGVTFDYATGRSKADKNMTVTYEQ</sequence>
<dbReference type="eggNOG" id="COG2169">
    <property type="taxonomic scope" value="Bacteria"/>
</dbReference>
<evidence type="ECO:0000256" key="1">
    <source>
        <dbReference type="SAM" id="MobiDB-lite"/>
    </source>
</evidence>
<evidence type="ECO:0000313" key="3">
    <source>
        <dbReference type="EMBL" id="GAK48261.1"/>
    </source>
</evidence>
<feature type="compositionally biased region" description="Polar residues" evidence="1">
    <location>
        <begin position="158"/>
        <end position="175"/>
    </location>
</feature>
<dbReference type="SMART" id="SM00892">
    <property type="entry name" value="Endonuclease_NS"/>
    <property type="match status" value="1"/>
</dbReference>
<feature type="domain" description="DNA/RNA non-specific endonuclease/pyrophosphatase/phosphodiesterase" evidence="2">
    <location>
        <begin position="73"/>
        <end position="249"/>
    </location>
</feature>
<comment type="caution">
    <text evidence="3">The sequence shown here is derived from an EMBL/GenBank/DDBJ whole genome shotgun (WGS) entry which is preliminary data.</text>
</comment>
<dbReference type="EMBL" id="BBJM01000023">
    <property type="protein sequence ID" value="GAK48261.1"/>
    <property type="molecule type" value="Genomic_DNA"/>
</dbReference>
<reference evidence="3" key="1">
    <citation type="journal article" date="2014" name="Genome Announc.">
        <title>Draft Genome Sequence of Lactobacillus oryzae Strain SG293T.</title>
        <authorList>
            <person name="Tanizawa Y."/>
            <person name="Fujisawa T."/>
            <person name="Mochizuki T."/>
            <person name="Kaminuma E."/>
            <person name="Nakamura Y."/>
            <person name="Tohno M."/>
        </authorList>
    </citation>
    <scope>NUCLEOTIDE SEQUENCE [LARGE SCALE GENOMIC DNA]</scope>
    <source>
        <strain evidence="3">SG293</strain>
    </source>
</reference>
<protein>
    <submittedName>
        <fullName evidence="3">DNA-entry nuclease</fullName>
    </submittedName>
</protein>
<dbReference type="STRING" id="1291743.LOSG293_230090"/>
<dbReference type="AlphaFoldDB" id="A0A081BJP3"/>
<gene>
    <name evidence="3" type="primary">endA</name>
    <name evidence="3" type="ORF">LOSG293_230090</name>
</gene>
<feature type="region of interest" description="Disordered" evidence="1">
    <location>
        <begin position="150"/>
        <end position="175"/>
    </location>
</feature>
<dbReference type="Gene3D" id="3.40.570.10">
    <property type="entry name" value="Extracellular Endonuclease, subunit A"/>
    <property type="match status" value="1"/>
</dbReference>
<keyword evidence="4" id="KW-1185">Reference proteome</keyword>
<dbReference type="InterPro" id="IPR044927">
    <property type="entry name" value="Endonuclea_NS_2"/>
</dbReference>
<dbReference type="Pfam" id="PF13930">
    <property type="entry name" value="Endonuclea_NS_2"/>
    <property type="match status" value="1"/>
</dbReference>
<dbReference type="Proteomes" id="UP000028700">
    <property type="component" value="Unassembled WGS sequence"/>
</dbReference>
<accession>A0A081BJP3</accession>
<evidence type="ECO:0000313" key="4">
    <source>
        <dbReference type="Proteomes" id="UP000028700"/>
    </source>
</evidence>
<dbReference type="GO" id="GO:0046872">
    <property type="term" value="F:metal ion binding"/>
    <property type="evidence" value="ECO:0007669"/>
    <property type="project" value="InterPro"/>
</dbReference>
<proteinExistence type="predicted"/>
<dbReference type="InterPro" id="IPR044929">
    <property type="entry name" value="DNA/RNA_non-sp_Endonuclease_sf"/>
</dbReference>
<dbReference type="GO" id="GO:0016787">
    <property type="term" value="F:hydrolase activity"/>
    <property type="evidence" value="ECO:0007669"/>
    <property type="project" value="InterPro"/>
</dbReference>
<organism evidence="3 4">
    <name type="scientific">Secundilactobacillus oryzae JCM 18671</name>
    <dbReference type="NCBI Taxonomy" id="1291743"/>
    <lineage>
        <taxon>Bacteria</taxon>
        <taxon>Bacillati</taxon>
        <taxon>Bacillota</taxon>
        <taxon>Bacilli</taxon>
        <taxon>Lactobacillales</taxon>
        <taxon>Lactobacillaceae</taxon>
        <taxon>Secundilactobacillus</taxon>
    </lineage>
</organism>
<dbReference type="GO" id="GO:0003676">
    <property type="term" value="F:nucleic acid binding"/>
    <property type="evidence" value="ECO:0007669"/>
    <property type="project" value="InterPro"/>
</dbReference>
<name>A0A081BJP3_9LACO</name>
<dbReference type="InterPro" id="IPR001604">
    <property type="entry name" value="Endo_G_ENPP1-like_dom"/>
</dbReference>
<evidence type="ECO:0000259" key="2">
    <source>
        <dbReference type="SMART" id="SM00892"/>
    </source>
</evidence>